<dbReference type="Gene3D" id="1.10.357.10">
    <property type="entry name" value="Tetracycline Repressor, domain 2"/>
    <property type="match status" value="1"/>
</dbReference>
<keyword evidence="7" id="KW-1185">Reference proteome</keyword>
<keyword evidence="3" id="KW-0804">Transcription</keyword>
<dbReference type="RefSeq" id="WP_171200731.1">
    <property type="nucleotide sequence ID" value="NZ_JABEND010000009.1"/>
</dbReference>
<accession>A0A849ACY7</accession>
<evidence type="ECO:0000256" key="4">
    <source>
        <dbReference type="PROSITE-ProRule" id="PRU00335"/>
    </source>
</evidence>
<protein>
    <submittedName>
        <fullName evidence="6">TetR/AcrR family transcriptional regulator</fullName>
    </submittedName>
</protein>
<dbReference type="InterPro" id="IPR001647">
    <property type="entry name" value="HTH_TetR"/>
</dbReference>
<dbReference type="PANTHER" id="PTHR30055">
    <property type="entry name" value="HTH-TYPE TRANSCRIPTIONAL REGULATOR RUTR"/>
    <property type="match status" value="1"/>
</dbReference>
<dbReference type="InterPro" id="IPR041479">
    <property type="entry name" value="TetR_CgmR_C"/>
</dbReference>
<keyword evidence="1" id="KW-0805">Transcription regulation</keyword>
<evidence type="ECO:0000259" key="5">
    <source>
        <dbReference type="PROSITE" id="PS50977"/>
    </source>
</evidence>
<reference evidence="6 7" key="1">
    <citation type="submission" date="2020-05" db="EMBL/GenBank/DDBJ databases">
        <title>Nakamurella sp. DB0629 isolated from air conditioner.</title>
        <authorList>
            <person name="Kim D.H."/>
            <person name="Kim D.-U."/>
        </authorList>
    </citation>
    <scope>NUCLEOTIDE SEQUENCE [LARGE SCALE GENOMIC DNA]</scope>
    <source>
        <strain evidence="6 7">DB0629</strain>
    </source>
</reference>
<evidence type="ECO:0000313" key="6">
    <source>
        <dbReference type="EMBL" id="NNG37038.1"/>
    </source>
</evidence>
<gene>
    <name evidence="6" type="ORF">HKD39_15240</name>
</gene>
<feature type="domain" description="HTH tetR-type" evidence="5">
    <location>
        <begin position="2"/>
        <end position="62"/>
    </location>
</feature>
<dbReference type="GO" id="GO:0003700">
    <property type="term" value="F:DNA-binding transcription factor activity"/>
    <property type="evidence" value="ECO:0007669"/>
    <property type="project" value="TreeGrafter"/>
</dbReference>
<evidence type="ECO:0000256" key="1">
    <source>
        <dbReference type="ARBA" id="ARBA00023015"/>
    </source>
</evidence>
<dbReference type="EMBL" id="JABEND010000009">
    <property type="protein sequence ID" value="NNG37038.1"/>
    <property type="molecule type" value="Genomic_DNA"/>
</dbReference>
<keyword evidence="2 4" id="KW-0238">DNA-binding</keyword>
<dbReference type="InterPro" id="IPR009057">
    <property type="entry name" value="Homeodomain-like_sf"/>
</dbReference>
<dbReference type="Proteomes" id="UP000562984">
    <property type="component" value="Unassembled WGS sequence"/>
</dbReference>
<name>A0A849ACY7_9ACTN</name>
<dbReference type="Pfam" id="PF17937">
    <property type="entry name" value="TetR_C_28"/>
    <property type="match status" value="1"/>
</dbReference>
<dbReference type="Pfam" id="PF00440">
    <property type="entry name" value="TetR_N"/>
    <property type="match status" value="1"/>
</dbReference>
<evidence type="ECO:0000256" key="2">
    <source>
        <dbReference type="ARBA" id="ARBA00023125"/>
    </source>
</evidence>
<dbReference type="InterPro" id="IPR050109">
    <property type="entry name" value="HTH-type_TetR-like_transc_reg"/>
</dbReference>
<proteinExistence type="predicted"/>
<organism evidence="6 7">
    <name type="scientific">Nakamurella aerolata</name>
    <dbReference type="NCBI Taxonomy" id="1656892"/>
    <lineage>
        <taxon>Bacteria</taxon>
        <taxon>Bacillati</taxon>
        <taxon>Actinomycetota</taxon>
        <taxon>Actinomycetes</taxon>
        <taxon>Nakamurellales</taxon>
        <taxon>Nakamurellaceae</taxon>
        <taxon>Nakamurella</taxon>
    </lineage>
</organism>
<dbReference type="GO" id="GO:0000976">
    <property type="term" value="F:transcription cis-regulatory region binding"/>
    <property type="evidence" value="ECO:0007669"/>
    <property type="project" value="TreeGrafter"/>
</dbReference>
<evidence type="ECO:0000256" key="3">
    <source>
        <dbReference type="ARBA" id="ARBA00023163"/>
    </source>
</evidence>
<feature type="DNA-binding region" description="H-T-H motif" evidence="4">
    <location>
        <begin position="25"/>
        <end position="44"/>
    </location>
</feature>
<dbReference type="PROSITE" id="PS50977">
    <property type="entry name" value="HTH_TETR_2"/>
    <property type="match status" value="1"/>
</dbReference>
<dbReference type="AlphaFoldDB" id="A0A849ACY7"/>
<comment type="caution">
    <text evidence="6">The sequence shown here is derived from an EMBL/GenBank/DDBJ whole genome shotgun (WGS) entry which is preliminary data.</text>
</comment>
<evidence type="ECO:0000313" key="7">
    <source>
        <dbReference type="Proteomes" id="UP000562984"/>
    </source>
</evidence>
<sequence>MPSARERILDSYEELLATDGERHATMDAVAQRAGVSKGGLIYHFPSKEKMVDAVCDRLTELVANDVEQMRSSDEGAARYYIRTSYYEGTPLDRAMVAVSRLLQSEYPRARQTYDAMGKAWQQALIDDLGDPAIARTVKLVGDGLYYDAMFTAGGDPAMAARRHSDADTAAVLAVVDRITGR</sequence>
<dbReference type="SUPFAM" id="SSF46689">
    <property type="entry name" value="Homeodomain-like"/>
    <property type="match status" value="1"/>
</dbReference>
<dbReference type="PANTHER" id="PTHR30055:SF234">
    <property type="entry name" value="HTH-TYPE TRANSCRIPTIONAL REGULATOR BETI"/>
    <property type="match status" value="1"/>
</dbReference>
<dbReference type="PRINTS" id="PR00455">
    <property type="entry name" value="HTHTETR"/>
</dbReference>